<dbReference type="InterPro" id="IPR002491">
    <property type="entry name" value="ABC_transptr_periplasmic_BD"/>
</dbReference>
<keyword evidence="1" id="KW-0732">Signal</keyword>
<protein>
    <submittedName>
        <fullName evidence="3">ABC transporter substrate-binding protein</fullName>
    </submittedName>
</protein>
<organism evidence="3 4">
    <name type="scientific">Candidatus Phocaeicola excrementipullorum</name>
    <dbReference type="NCBI Taxonomy" id="2838731"/>
    <lineage>
        <taxon>Bacteria</taxon>
        <taxon>Pseudomonadati</taxon>
        <taxon>Bacteroidota</taxon>
        <taxon>Bacteroidia</taxon>
        <taxon>Bacteroidales</taxon>
        <taxon>Bacteroidaceae</taxon>
        <taxon>Phocaeicola</taxon>
    </lineage>
</organism>
<dbReference type="PANTHER" id="PTHR30535:SF34">
    <property type="entry name" value="MOLYBDATE-BINDING PROTEIN MOLA"/>
    <property type="match status" value="1"/>
</dbReference>
<dbReference type="AlphaFoldDB" id="A0A948TLU9"/>
<dbReference type="Gene3D" id="3.40.50.1980">
    <property type="entry name" value="Nitrogenase molybdenum iron protein domain"/>
    <property type="match status" value="2"/>
</dbReference>
<evidence type="ECO:0000259" key="2">
    <source>
        <dbReference type="PROSITE" id="PS50983"/>
    </source>
</evidence>
<comment type="caution">
    <text evidence="3">The sequence shown here is derived from an EMBL/GenBank/DDBJ whole genome shotgun (WGS) entry which is preliminary data.</text>
</comment>
<feature type="signal peptide" evidence="1">
    <location>
        <begin position="1"/>
        <end position="19"/>
    </location>
</feature>
<dbReference type="PROSITE" id="PS51257">
    <property type="entry name" value="PROKAR_LIPOPROTEIN"/>
    <property type="match status" value="1"/>
</dbReference>
<dbReference type="PANTHER" id="PTHR30535">
    <property type="entry name" value="VITAMIN B12-BINDING PROTEIN"/>
    <property type="match status" value="1"/>
</dbReference>
<name>A0A948TLU9_9BACT</name>
<reference evidence="3" key="2">
    <citation type="submission" date="2021-04" db="EMBL/GenBank/DDBJ databases">
        <authorList>
            <person name="Gilroy R."/>
        </authorList>
    </citation>
    <scope>NUCLEOTIDE SEQUENCE</scope>
    <source>
        <strain evidence="3">8470</strain>
    </source>
</reference>
<evidence type="ECO:0000256" key="1">
    <source>
        <dbReference type="SAM" id="SignalP"/>
    </source>
</evidence>
<gene>
    <name evidence="3" type="ORF">H9928_04120</name>
</gene>
<dbReference type="EMBL" id="JAHLFJ010000041">
    <property type="protein sequence ID" value="MBU3855738.1"/>
    <property type="molecule type" value="Genomic_DNA"/>
</dbReference>
<proteinExistence type="predicted"/>
<dbReference type="GO" id="GO:0071281">
    <property type="term" value="P:cellular response to iron ion"/>
    <property type="evidence" value="ECO:0007669"/>
    <property type="project" value="TreeGrafter"/>
</dbReference>
<dbReference type="InterPro" id="IPR050902">
    <property type="entry name" value="ABC_Transporter_SBP"/>
</dbReference>
<reference evidence="3" key="1">
    <citation type="journal article" date="2021" name="PeerJ">
        <title>Extensive microbial diversity within the chicken gut microbiome revealed by metagenomics and culture.</title>
        <authorList>
            <person name="Gilroy R."/>
            <person name="Ravi A."/>
            <person name="Getino M."/>
            <person name="Pursley I."/>
            <person name="Horton D.L."/>
            <person name="Alikhan N.F."/>
            <person name="Baker D."/>
            <person name="Gharbi K."/>
            <person name="Hall N."/>
            <person name="Watson M."/>
            <person name="Adriaenssens E.M."/>
            <person name="Foster-Nyarko E."/>
            <person name="Jarju S."/>
            <person name="Secka A."/>
            <person name="Antonio M."/>
            <person name="Oren A."/>
            <person name="Chaudhuri R.R."/>
            <person name="La Ragione R."/>
            <person name="Hildebrand F."/>
            <person name="Pallen M.J."/>
        </authorList>
    </citation>
    <scope>NUCLEOTIDE SEQUENCE</scope>
    <source>
        <strain evidence="3">8470</strain>
    </source>
</reference>
<dbReference type="SUPFAM" id="SSF53807">
    <property type="entry name" value="Helical backbone' metal receptor"/>
    <property type="match status" value="1"/>
</dbReference>
<dbReference type="Proteomes" id="UP000784286">
    <property type="component" value="Unassembled WGS sequence"/>
</dbReference>
<feature type="chain" id="PRO_5038143004" evidence="1">
    <location>
        <begin position="20"/>
        <end position="378"/>
    </location>
</feature>
<evidence type="ECO:0000313" key="3">
    <source>
        <dbReference type="EMBL" id="MBU3855738.1"/>
    </source>
</evidence>
<dbReference type="PROSITE" id="PS50983">
    <property type="entry name" value="FE_B12_PBP"/>
    <property type="match status" value="1"/>
</dbReference>
<dbReference type="Pfam" id="PF01497">
    <property type="entry name" value="Peripla_BP_2"/>
    <property type="match status" value="1"/>
</dbReference>
<accession>A0A948TLU9</accession>
<evidence type="ECO:0000313" key="4">
    <source>
        <dbReference type="Proteomes" id="UP000784286"/>
    </source>
</evidence>
<sequence>MKRVLLAACIITLVLLSAACGRGSKTSSISAGDTLQLRYARNLCIVRYPDYTMAVLRNPWDTLKTLHTYALVDKRDSLPEGLPDNATVVRVPLERCMVYSSVHCSLLKELDALYRIAGICGLEYMNMPEIKDGCEKGTIADCGNSLAPDVEKIIDLHPDAILLSPFENSGSYGKIGKLGIPLIECADYMEASPLGRAEWMMFYGLLTGSCGRADSLFRAVETTYLRVKALATQAKVRPAVICDLKYGSVWYISGGESTTGKMLADAGADYVFADLKNSGSVPMAFEAVFDKGQHADYWLIKYNQPHDKTYSELASEYAPYSRFLAFRNRQIYGCNSRRIPFYEETPFHPDWMLKDMVSIFHPELLEGYRTKYFTELSE</sequence>
<feature type="domain" description="Fe/B12 periplasmic-binding" evidence="2">
    <location>
        <begin position="95"/>
        <end position="364"/>
    </location>
</feature>